<dbReference type="RefSeq" id="WP_199384449.1">
    <property type="nucleotide sequence ID" value="NZ_JAEMHM010000009.1"/>
</dbReference>
<proteinExistence type="predicted"/>
<sequence length="83" mass="9379">MRLTIALDDSEVEIVSGSHIFVSNAYLDEYYEWDEVTEPLLADAVQRAEDLLMTFKARQQQAASGTDANRGDRPILPTVTAWY</sequence>
<accession>A0A8J7JG63</accession>
<reference evidence="2" key="1">
    <citation type="submission" date="2020-12" db="EMBL/GenBank/DDBJ databases">
        <title>Geomonas sp. Red875, isolated from river sediment.</title>
        <authorList>
            <person name="Xu Z."/>
            <person name="Zhang Z."/>
            <person name="Masuda Y."/>
            <person name="Itoh H."/>
            <person name="Senoo K."/>
        </authorList>
    </citation>
    <scope>NUCLEOTIDE SEQUENCE</scope>
    <source>
        <strain evidence="2">Red875</strain>
    </source>
</reference>
<dbReference type="AlphaFoldDB" id="A0A8J7JG63"/>
<evidence type="ECO:0000313" key="2">
    <source>
        <dbReference type="EMBL" id="MBJ6725559.1"/>
    </source>
</evidence>
<keyword evidence="3" id="KW-1185">Reference proteome</keyword>
<evidence type="ECO:0000256" key="1">
    <source>
        <dbReference type="SAM" id="MobiDB-lite"/>
    </source>
</evidence>
<evidence type="ECO:0000313" key="3">
    <source>
        <dbReference type="Proteomes" id="UP000636888"/>
    </source>
</evidence>
<gene>
    <name evidence="2" type="ORF">JFN93_12635</name>
</gene>
<dbReference type="Proteomes" id="UP000636888">
    <property type="component" value="Unassembled WGS sequence"/>
</dbReference>
<organism evidence="2 3">
    <name type="scientific">Geomesophilobacter sediminis</name>
    <dbReference type="NCBI Taxonomy" id="2798584"/>
    <lineage>
        <taxon>Bacteria</taxon>
        <taxon>Pseudomonadati</taxon>
        <taxon>Thermodesulfobacteriota</taxon>
        <taxon>Desulfuromonadia</taxon>
        <taxon>Geobacterales</taxon>
        <taxon>Geobacteraceae</taxon>
        <taxon>Geomesophilobacter</taxon>
    </lineage>
</organism>
<dbReference type="EMBL" id="JAEMHM010000009">
    <property type="protein sequence ID" value="MBJ6725559.1"/>
    <property type="molecule type" value="Genomic_DNA"/>
</dbReference>
<name>A0A8J7JG63_9BACT</name>
<comment type="caution">
    <text evidence="2">The sequence shown here is derived from an EMBL/GenBank/DDBJ whole genome shotgun (WGS) entry which is preliminary data.</text>
</comment>
<feature type="region of interest" description="Disordered" evidence="1">
    <location>
        <begin position="61"/>
        <end position="83"/>
    </location>
</feature>
<protein>
    <submittedName>
        <fullName evidence="2">Uncharacterized protein</fullName>
    </submittedName>
</protein>